<dbReference type="NCBIfam" id="TIGR02592">
    <property type="entry name" value="cas_Cas5h"/>
    <property type="match status" value="1"/>
</dbReference>
<name>A0AAU8IID4_9BACL</name>
<dbReference type="RefSeq" id="WP_353949167.1">
    <property type="nucleotide sequence ID" value="NZ_CP159510.1"/>
</dbReference>
<protein>
    <submittedName>
        <fullName evidence="2">Type I-B CRISPR-associated protein Cas5b</fullName>
    </submittedName>
</protein>
<dbReference type="InterPro" id="IPR013421">
    <property type="entry name" value="CRISPR-assoc_prot_Cas5_HALMA"/>
</dbReference>
<dbReference type="AlphaFoldDB" id="A0AAU8IID4"/>
<gene>
    <name evidence="2" type="primary">cas5b</name>
    <name evidence="2" type="ORF">ABNN70_06485</name>
</gene>
<dbReference type="InterPro" id="IPR013422">
    <property type="entry name" value="CRISPR-assoc_prot_Cas5_N"/>
</dbReference>
<dbReference type="NCBIfam" id="TIGR02593">
    <property type="entry name" value="CRISPR_cas5"/>
    <property type="match status" value="1"/>
</dbReference>
<accession>A0AAU8IID4</accession>
<dbReference type="GO" id="GO:0051607">
    <property type="term" value="P:defense response to virus"/>
    <property type="evidence" value="ECO:0007669"/>
    <property type="project" value="UniProtKB-KW"/>
</dbReference>
<proteinExistence type="predicted"/>
<dbReference type="EMBL" id="CP159510">
    <property type="protein sequence ID" value="XCJ18087.1"/>
    <property type="molecule type" value="Genomic_DNA"/>
</dbReference>
<sequence>MICLETVAFELKGKFAFFKKPDVNSKIYFTYSHIHKIALLGLLGSILGYGGYTQQYEAIREAGTNKDNQYPEFYQCLKHLNVAIVPHGDCGYFAKKIQSFNNSVGYASREEGGNLIVREQWLENPHWTIYLFKNNEMDTTVFENLKRAIIHRQSVYVPYLGKNDHMAVIDNPRVCESTLIRDVHEINSLYYEIPGIIFDDFADPPENSSFYYFEEMMPWKLDPKLNYYKFRTVCLTNKFIESIPRKSVFYKTEGKTLALL</sequence>
<evidence type="ECO:0000256" key="1">
    <source>
        <dbReference type="ARBA" id="ARBA00023118"/>
    </source>
</evidence>
<organism evidence="2">
    <name type="scientific">Sporolactobacillus sp. Y61</name>
    <dbReference type="NCBI Taxonomy" id="3160863"/>
    <lineage>
        <taxon>Bacteria</taxon>
        <taxon>Bacillati</taxon>
        <taxon>Bacillota</taxon>
        <taxon>Bacilli</taxon>
        <taxon>Bacillales</taxon>
        <taxon>Sporolactobacillaceae</taxon>
        <taxon>Sporolactobacillus</taxon>
    </lineage>
</organism>
<reference evidence="2" key="1">
    <citation type="submission" date="2024-06" db="EMBL/GenBank/DDBJ databases">
        <authorList>
            <person name="Fan A."/>
            <person name="Zhang F.Y."/>
            <person name="Zhang L."/>
        </authorList>
    </citation>
    <scope>NUCLEOTIDE SEQUENCE</scope>
    <source>
        <strain evidence="2">Y61</strain>
    </source>
</reference>
<keyword evidence="1" id="KW-0051">Antiviral defense</keyword>
<evidence type="ECO:0000313" key="2">
    <source>
        <dbReference type="EMBL" id="XCJ18087.1"/>
    </source>
</evidence>